<dbReference type="GO" id="GO:0016787">
    <property type="term" value="F:hydrolase activity"/>
    <property type="evidence" value="ECO:0007669"/>
    <property type="project" value="UniProtKB-KW"/>
</dbReference>
<keyword evidence="2" id="KW-0378">Hydrolase</keyword>
<dbReference type="OrthoDB" id="8520957at2"/>
<evidence type="ECO:0000256" key="1">
    <source>
        <dbReference type="ARBA" id="ARBA00022741"/>
    </source>
</evidence>
<evidence type="ECO:0000256" key="3">
    <source>
        <dbReference type="ARBA" id="ARBA00022806"/>
    </source>
</evidence>
<evidence type="ECO:0000256" key="7">
    <source>
        <dbReference type="SAM" id="MobiDB-lite"/>
    </source>
</evidence>
<evidence type="ECO:0000256" key="2">
    <source>
        <dbReference type="ARBA" id="ARBA00022801"/>
    </source>
</evidence>
<keyword evidence="1" id="KW-0547">Nucleotide-binding</keyword>
<feature type="domain" description="DEAD-box RNA helicase Q" evidence="10">
    <location>
        <begin position="9"/>
        <end position="37"/>
    </location>
</feature>
<feature type="short sequence motif" description="Q motif" evidence="6">
    <location>
        <begin position="9"/>
        <end position="37"/>
    </location>
</feature>
<dbReference type="CDD" id="cd18787">
    <property type="entry name" value="SF2_C_DEAD"/>
    <property type="match status" value="1"/>
</dbReference>
<dbReference type="AlphaFoldDB" id="A0A317CJH8"/>
<dbReference type="Pfam" id="PF00270">
    <property type="entry name" value="DEAD"/>
    <property type="match status" value="1"/>
</dbReference>
<dbReference type="InterPro" id="IPR027417">
    <property type="entry name" value="P-loop_NTPase"/>
</dbReference>
<keyword evidence="4" id="KW-0067">ATP-binding</keyword>
<dbReference type="Pfam" id="PF00271">
    <property type="entry name" value="Helicase_C"/>
    <property type="match status" value="1"/>
</dbReference>
<protein>
    <recommendedName>
        <fullName evidence="13">RNA helicase</fullName>
    </recommendedName>
</protein>
<dbReference type="RefSeq" id="WP_109837102.1">
    <property type="nucleotide sequence ID" value="NZ_QGKM01000015.1"/>
</dbReference>
<evidence type="ECO:0000313" key="12">
    <source>
        <dbReference type="Proteomes" id="UP000245539"/>
    </source>
</evidence>
<dbReference type="SUPFAM" id="SSF52540">
    <property type="entry name" value="P-loop containing nucleoside triphosphate hydrolases"/>
    <property type="match status" value="1"/>
</dbReference>
<keyword evidence="12" id="KW-1185">Reference proteome</keyword>
<sequence length="518" mass="56843">MSNQPDAPHSFARFELHPCLLDAINAQGFDRPMPIQGRAIPKIIEGRDVLASAETGSGKTAAYVLPLLQSLLEQRLEEGVNAAKGHHIRALILVPTRELALQVSEVVGELGSKMRPAVRCTSVYGGVDVNVQASALAHGVEVLVATPARLLSLINAKAVVFNKLRTLVLDEVDRLISSDFQDEVETILKHLPNKRQNLFFTATFPDSIRDLVRKVLNNPEVIDIPLASKILIDQHVATVNLRDKVAALGYLLKENDWHQVLVFATTKKSCDELVKALKSLDVDVLGLHGNIPTDQREEALALFKRGKLRVLVATDIAARGLDIGQLDCVINFELPRQANDYQHRIGRTGRAGKTGQAINLVAHHELAHFEAIEKYNQERYPREVIPGFEPDEIAPPPPSRRKPKKVVGKKRKAKQKASLKKQRTKKPFGSGEGISKSESSGPYKTTAQRNAEKADAETSYKEPKGAAFYGNPVASKKPSLYKGSSGDAPTADSKRQSSEKDGDSDPKPSFYKKAPDSE</sequence>
<dbReference type="CDD" id="cd00268">
    <property type="entry name" value="DEADc"/>
    <property type="match status" value="1"/>
</dbReference>
<feature type="compositionally biased region" description="Basic and acidic residues" evidence="7">
    <location>
        <begin position="450"/>
        <end position="464"/>
    </location>
</feature>
<accession>A0A317CJH8</accession>
<evidence type="ECO:0000259" key="10">
    <source>
        <dbReference type="PROSITE" id="PS51195"/>
    </source>
</evidence>
<dbReference type="SMART" id="SM00487">
    <property type="entry name" value="DEXDc"/>
    <property type="match status" value="1"/>
</dbReference>
<reference evidence="11 12" key="1">
    <citation type="submission" date="2018-05" db="EMBL/GenBank/DDBJ databases">
        <title>Leucothrix arctica sp. nov., isolated from Arctic seawater.</title>
        <authorList>
            <person name="Choi A."/>
            <person name="Baek K."/>
        </authorList>
    </citation>
    <scope>NUCLEOTIDE SEQUENCE [LARGE SCALE GENOMIC DNA]</scope>
    <source>
        <strain evidence="11 12">JCM 18388</strain>
    </source>
</reference>
<keyword evidence="3" id="KW-0347">Helicase</keyword>
<dbReference type="InterPro" id="IPR014001">
    <property type="entry name" value="Helicase_ATP-bd"/>
</dbReference>
<dbReference type="PROSITE" id="PS51195">
    <property type="entry name" value="Q_MOTIF"/>
    <property type="match status" value="1"/>
</dbReference>
<feature type="region of interest" description="Disordered" evidence="7">
    <location>
        <begin position="387"/>
        <end position="518"/>
    </location>
</feature>
<dbReference type="GO" id="GO:0003724">
    <property type="term" value="F:RNA helicase activity"/>
    <property type="evidence" value="ECO:0007669"/>
    <property type="project" value="InterPro"/>
</dbReference>
<name>A0A317CJH8_9GAMM</name>
<dbReference type="EMBL" id="QGKM01000015">
    <property type="protein sequence ID" value="PWQ98636.1"/>
    <property type="molecule type" value="Genomic_DNA"/>
</dbReference>
<dbReference type="PROSITE" id="PS51194">
    <property type="entry name" value="HELICASE_CTER"/>
    <property type="match status" value="1"/>
</dbReference>
<evidence type="ECO:0000256" key="5">
    <source>
        <dbReference type="ARBA" id="ARBA00038437"/>
    </source>
</evidence>
<feature type="domain" description="Helicase ATP-binding" evidence="8">
    <location>
        <begin position="40"/>
        <end position="222"/>
    </location>
</feature>
<dbReference type="InterPro" id="IPR050079">
    <property type="entry name" value="DEAD_box_RNA_helicase"/>
</dbReference>
<organism evidence="11 12">
    <name type="scientific">Leucothrix pacifica</name>
    <dbReference type="NCBI Taxonomy" id="1247513"/>
    <lineage>
        <taxon>Bacteria</taxon>
        <taxon>Pseudomonadati</taxon>
        <taxon>Pseudomonadota</taxon>
        <taxon>Gammaproteobacteria</taxon>
        <taxon>Thiotrichales</taxon>
        <taxon>Thiotrichaceae</taxon>
        <taxon>Leucothrix</taxon>
    </lineage>
</organism>
<dbReference type="SMART" id="SM00490">
    <property type="entry name" value="HELICc"/>
    <property type="match status" value="1"/>
</dbReference>
<feature type="compositionally biased region" description="Basic and acidic residues" evidence="7">
    <location>
        <begin position="492"/>
        <end position="506"/>
    </location>
</feature>
<dbReference type="InterPro" id="IPR044742">
    <property type="entry name" value="DEAD/DEAH_RhlB"/>
</dbReference>
<dbReference type="PANTHER" id="PTHR47959">
    <property type="entry name" value="ATP-DEPENDENT RNA HELICASE RHLE-RELATED"/>
    <property type="match status" value="1"/>
</dbReference>
<dbReference type="InterPro" id="IPR011545">
    <property type="entry name" value="DEAD/DEAH_box_helicase_dom"/>
</dbReference>
<dbReference type="Proteomes" id="UP000245539">
    <property type="component" value="Unassembled WGS sequence"/>
</dbReference>
<dbReference type="InterPro" id="IPR014014">
    <property type="entry name" value="RNA_helicase_DEAD_Q_motif"/>
</dbReference>
<comment type="similarity">
    <text evidence="5">Belongs to the DEAD box helicase family.</text>
</comment>
<evidence type="ECO:0008006" key="13">
    <source>
        <dbReference type="Google" id="ProtNLM"/>
    </source>
</evidence>
<dbReference type="Gene3D" id="3.40.50.300">
    <property type="entry name" value="P-loop containing nucleotide triphosphate hydrolases"/>
    <property type="match status" value="2"/>
</dbReference>
<comment type="caution">
    <text evidence="11">The sequence shown here is derived from an EMBL/GenBank/DDBJ whole genome shotgun (WGS) entry which is preliminary data.</text>
</comment>
<dbReference type="PROSITE" id="PS51192">
    <property type="entry name" value="HELICASE_ATP_BIND_1"/>
    <property type="match status" value="1"/>
</dbReference>
<evidence type="ECO:0000256" key="6">
    <source>
        <dbReference type="PROSITE-ProRule" id="PRU00552"/>
    </source>
</evidence>
<dbReference type="GO" id="GO:0003676">
    <property type="term" value="F:nucleic acid binding"/>
    <property type="evidence" value="ECO:0007669"/>
    <property type="project" value="InterPro"/>
</dbReference>
<proteinExistence type="inferred from homology"/>
<dbReference type="InterPro" id="IPR001650">
    <property type="entry name" value="Helicase_C-like"/>
</dbReference>
<gene>
    <name evidence="11" type="ORF">DKW60_07845</name>
</gene>
<dbReference type="GO" id="GO:0005524">
    <property type="term" value="F:ATP binding"/>
    <property type="evidence" value="ECO:0007669"/>
    <property type="project" value="UniProtKB-KW"/>
</dbReference>
<evidence type="ECO:0000256" key="4">
    <source>
        <dbReference type="ARBA" id="ARBA00022840"/>
    </source>
</evidence>
<feature type="compositionally biased region" description="Basic residues" evidence="7">
    <location>
        <begin position="399"/>
        <end position="426"/>
    </location>
</feature>
<evidence type="ECO:0000259" key="9">
    <source>
        <dbReference type="PROSITE" id="PS51194"/>
    </source>
</evidence>
<dbReference type="GO" id="GO:0005829">
    <property type="term" value="C:cytosol"/>
    <property type="evidence" value="ECO:0007669"/>
    <property type="project" value="TreeGrafter"/>
</dbReference>
<evidence type="ECO:0000259" key="8">
    <source>
        <dbReference type="PROSITE" id="PS51192"/>
    </source>
</evidence>
<dbReference type="PANTHER" id="PTHR47959:SF2">
    <property type="entry name" value="ATP-DEPENDENT RNA HELICASE DEAD BOX FAMILY"/>
    <property type="match status" value="1"/>
</dbReference>
<feature type="domain" description="Helicase C-terminal" evidence="9">
    <location>
        <begin position="244"/>
        <end position="393"/>
    </location>
</feature>
<evidence type="ECO:0000313" key="11">
    <source>
        <dbReference type="EMBL" id="PWQ98636.1"/>
    </source>
</evidence>